<dbReference type="GO" id="GO:0016791">
    <property type="term" value="F:phosphatase activity"/>
    <property type="evidence" value="ECO:0007669"/>
    <property type="project" value="TreeGrafter"/>
</dbReference>
<dbReference type="Proteomes" id="UP000032811">
    <property type="component" value="Chromosome 1"/>
</dbReference>
<keyword evidence="2" id="KW-0378">Hydrolase</keyword>
<dbReference type="SFLD" id="SFLDS00003">
    <property type="entry name" value="Haloacid_Dehalogenase"/>
    <property type="match status" value="1"/>
</dbReference>
<dbReference type="GO" id="GO:0000287">
    <property type="term" value="F:magnesium ion binding"/>
    <property type="evidence" value="ECO:0007669"/>
    <property type="project" value="TreeGrafter"/>
</dbReference>
<dbReference type="InterPro" id="IPR023214">
    <property type="entry name" value="HAD_sf"/>
</dbReference>
<dbReference type="GO" id="GO:0008237">
    <property type="term" value="F:metallopeptidase activity"/>
    <property type="evidence" value="ECO:0007669"/>
    <property type="project" value="UniProtKB-KW"/>
</dbReference>
<dbReference type="PANTHER" id="PTHR10000">
    <property type="entry name" value="PHOSPHOSERINE PHOSPHATASE"/>
    <property type="match status" value="1"/>
</dbReference>
<dbReference type="Gene3D" id="3.30.1240.10">
    <property type="match status" value="1"/>
</dbReference>
<keyword evidence="1" id="KW-0645">Protease</keyword>
<dbReference type="Proteomes" id="UP000049127">
    <property type="component" value="Unassembled WGS sequence"/>
</dbReference>
<evidence type="ECO:0000313" key="4">
    <source>
        <dbReference type="Proteomes" id="UP000049127"/>
    </source>
</evidence>
<dbReference type="EC" id="3.1.3.-" evidence="1 2"/>
<organism evidence="2 4">
    <name type="scientific">Paraclostridium sordellii</name>
    <name type="common">Clostridium sordellii</name>
    <dbReference type="NCBI Taxonomy" id="1505"/>
    <lineage>
        <taxon>Bacteria</taxon>
        <taxon>Bacillati</taxon>
        <taxon>Bacillota</taxon>
        <taxon>Clostridia</taxon>
        <taxon>Peptostreptococcales</taxon>
        <taxon>Peptostreptococcaceae</taxon>
        <taxon>Paraclostridium</taxon>
    </lineage>
</organism>
<dbReference type="Gene3D" id="3.40.50.1000">
    <property type="entry name" value="HAD superfamily/HAD-like"/>
    <property type="match status" value="1"/>
</dbReference>
<dbReference type="OrthoDB" id="9781413at2"/>
<protein>
    <submittedName>
        <fullName evidence="2">HAD family hydrolase</fullName>
    </submittedName>
    <submittedName>
        <fullName evidence="1">Hydrolase, HAD superfamily, IIB subfamily putative sugar phosphatase</fullName>
        <ecNumber evidence="1 2">3.1.3.-</ecNumber>
    </submittedName>
</protein>
<dbReference type="InterPro" id="IPR000150">
    <property type="entry name" value="Cof"/>
</dbReference>
<reference evidence="2 4" key="2">
    <citation type="submission" date="2015-01" db="EMBL/GenBank/DDBJ databases">
        <authorList>
            <person name="Aslett A.Martin."/>
            <person name="De Silva Nishadi"/>
        </authorList>
    </citation>
    <scope>NUCLEOTIDE SEQUENCE [LARGE SCALE GENOMIC DNA]</scope>
    <source>
        <strain evidence="2 4">R28058</strain>
    </source>
</reference>
<dbReference type="PROSITE" id="PS01228">
    <property type="entry name" value="COF_1"/>
    <property type="match status" value="1"/>
</dbReference>
<dbReference type="InterPro" id="IPR006379">
    <property type="entry name" value="HAD-SF_hydro_IIB"/>
</dbReference>
<dbReference type="EMBL" id="CEKZ01000022">
    <property type="protein sequence ID" value="CEQ04861.1"/>
    <property type="molecule type" value="Genomic_DNA"/>
</dbReference>
<evidence type="ECO:0000313" key="3">
    <source>
        <dbReference type="Proteomes" id="UP000032811"/>
    </source>
</evidence>
<dbReference type="SFLD" id="SFLDG01140">
    <property type="entry name" value="C2.B:_Phosphomannomutase_and_P"/>
    <property type="match status" value="1"/>
</dbReference>
<dbReference type="RefSeq" id="WP_055336988.1">
    <property type="nucleotide sequence ID" value="NZ_CDNF01000031.1"/>
</dbReference>
<accession>A0A0A1RWI0</accession>
<proteinExistence type="predicted"/>
<dbReference type="NCBIfam" id="TIGR00099">
    <property type="entry name" value="Cof-subfamily"/>
    <property type="match status" value="1"/>
</dbReference>
<dbReference type="SUPFAM" id="SSF56784">
    <property type="entry name" value="HAD-like"/>
    <property type="match status" value="1"/>
</dbReference>
<dbReference type="SFLD" id="SFLDG01144">
    <property type="entry name" value="C2.B.4:_PGP_Like"/>
    <property type="match status" value="1"/>
</dbReference>
<dbReference type="GO" id="GO:0005829">
    <property type="term" value="C:cytosol"/>
    <property type="evidence" value="ECO:0007669"/>
    <property type="project" value="TreeGrafter"/>
</dbReference>
<dbReference type="InterPro" id="IPR036412">
    <property type="entry name" value="HAD-like_sf"/>
</dbReference>
<dbReference type="Pfam" id="PF08282">
    <property type="entry name" value="Hydrolase_3"/>
    <property type="match status" value="1"/>
</dbReference>
<keyword evidence="1" id="KW-0482">Metalloprotease</keyword>
<keyword evidence="3" id="KW-1185">Reference proteome</keyword>
<dbReference type="GeneID" id="97536227"/>
<dbReference type="PANTHER" id="PTHR10000:SF8">
    <property type="entry name" value="HAD SUPERFAMILY HYDROLASE-LIKE, TYPE 3"/>
    <property type="match status" value="1"/>
</dbReference>
<gene>
    <name evidence="2" type="primary">yidA_3</name>
    <name evidence="1" type="ORF">ATCC9714_03541</name>
    <name evidence="2" type="ORF">R28058_25781</name>
</gene>
<dbReference type="NCBIfam" id="TIGR01484">
    <property type="entry name" value="HAD-SF-IIB"/>
    <property type="match status" value="1"/>
</dbReference>
<name>A0A0A1RWI0_PARSO</name>
<evidence type="ECO:0000313" key="1">
    <source>
        <dbReference type="EMBL" id="CEJ72466.1"/>
    </source>
</evidence>
<evidence type="ECO:0000313" key="2">
    <source>
        <dbReference type="EMBL" id="CEQ04861.1"/>
    </source>
</evidence>
<dbReference type="EMBL" id="LN679998">
    <property type="protein sequence ID" value="CEJ72466.1"/>
    <property type="molecule type" value="Genomic_DNA"/>
</dbReference>
<sequence>MAIKLICIDMDGTLLMDQQNISEENKSAIKKAVSQGVHVAITTGRVYNCAKLYSDDIGLKTPIIASNGAFIGGSNGEVIYNNPLTPNEVKDFLSTSKKYGLFSYLTANFGIVSTDELPEDHIYKVLNNRLKDDEKIKFKVINSIDEAFNMYPNELLKGVCLEKHNIEKLIQAKNELKKLNPELEIVSSWDDNFEIMKKGSSKGEAVSQLAKYFNLKRDEIMCIGDSENDLSMIEYAGIGVAMGNAIDKVKKSAQYITAPNTDSGVAKAIEKFVLK</sequence>
<dbReference type="CDD" id="cd07516">
    <property type="entry name" value="HAD_Pase"/>
    <property type="match status" value="1"/>
</dbReference>
<reference evidence="1 3" key="1">
    <citation type="submission" date="2014-11" db="EMBL/GenBank/DDBJ databases">
        <authorList>
            <person name="Aslett M.A."/>
            <person name="De Silva N."/>
        </authorList>
    </citation>
    <scope>NUCLEOTIDE SEQUENCE [LARGE SCALE GENOMIC DNA]</scope>
    <source>
        <strain evidence="1 3">ATCC9714</strain>
    </source>
</reference>
<dbReference type="PROSITE" id="PS01229">
    <property type="entry name" value="COF_2"/>
    <property type="match status" value="1"/>
</dbReference>
<dbReference type="AlphaFoldDB" id="A0A0A1RWI0"/>